<dbReference type="SMART" id="SM00382">
    <property type="entry name" value="AAA"/>
    <property type="match status" value="1"/>
</dbReference>
<proteinExistence type="predicted"/>
<dbReference type="InterPro" id="IPR017871">
    <property type="entry name" value="ABC_transporter-like_CS"/>
</dbReference>
<keyword evidence="2" id="KW-0547">Nucleotide-binding</keyword>
<dbReference type="InterPro" id="IPR003593">
    <property type="entry name" value="AAA+_ATPase"/>
</dbReference>
<dbReference type="FunFam" id="3.40.50.300:FF:000133">
    <property type="entry name" value="Spermidine/putrescine import ATP-binding protein PotA"/>
    <property type="match status" value="1"/>
</dbReference>
<gene>
    <name evidence="5" type="ORF">CKO21_15000</name>
</gene>
<name>A0A934QL22_9PROT</name>
<dbReference type="GO" id="GO:0016887">
    <property type="term" value="F:ATP hydrolysis activity"/>
    <property type="evidence" value="ECO:0007669"/>
    <property type="project" value="InterPro"/>
</dbReference>
<dbReference type="AlphaFoldDB" id="A0A934QL22"/>
<reference evidence="5" key="1">
    <citation type="submission" date="2017-08" db="EMBL/GenBank/DDBJ databases">
        <authorList>
            <person name="Imhoff J.F."/>
            <person name="Rahn T."/>
            <person name="Kuenzel S."/>
            <person name="Neulinger S.C."/>
        </authorList>
    </citation>
    <scope>NUCLEOTIDE SEQUENCE</scope>
    <source>
        <strain evidence="5">DSM 9154</strain>
    </source>
</reference>
<evidence type="ECO:0000256" key="1">
    <source>
        <dbReference type="ARBA" id="ARBA00022448"/>
    </source>
</evidence>
<reference evidence="5" key="2">
    <citation type="journal article" date="2020" name="Microorganisms">
        <title>Osmotic Adaptation and Compatible Solute Biosynthesis of Phototrophic Bacteria as Revealed from Genome Analyses.</title>
        <authorList>
            <person name="Imhoff J.F."/>
            <person name="Rahn T."/>
            <person name="Kunzel S."/>
            <person name="Keller A."/>
            <person name="Neulinger S.C."/>
        </authorList>
    </citation>
    <scope>NUCLEOTIDE SEQUENCE</scope>
    <source>
        <strain evidence="5">DSM 9154</strain>
    </source>
</reference>
<dbReference type="SUPFAM" id="SSF50331">
    <property type="entry name" value="MOP-like"/>
    <property type="match status" value="1"/>
</dbReference>
<keyword evidence="6" id="KW-1185">Reference proteome</keyword>
<keyword evidence="1" id="KW-0813">Transport</keyword>
<dbReference type="InterPro" id="IPR027417">
    <property type="entry name" value="P-loop_NTPase"/>
</dbReference>
<protein>
    <submittedName>
        <fullName evidence="5">ABC transporter ATP-binding protein</fullName>
    </submittedName>
</protein>
<dbReference type="GO" id="GO:0005524">
    <property type="term" value="F:ATP binding"/>
    <property type="evidence" value="ECO:0007669"/>
    <property type="project" value="UniProtKB-KW"/>
</dbReference>
<dbReference type="Gene3D" id="3.40.50.300">
    <property type="entry name" value="P-loop containing nucleotide triphosphate hydrolases"/>
    <property type="match status" value="1"/>
</dbReference>
<dbReference type="InterPro" id="IPR003439">
    <property type="entry name" value="ABC_transporter-like_ATP-bd"/>
</dbReference>
<accession>A0A934QL22</accession>
<sequence>MTNDAVVRLTGVHKRFGDFVALEKLDLEIQRGEFLTLLGESGCGKTTTLRIVSGFEEPTEGAVYLNGELANGVPPHRRRVNTVFQNYALFPHMSVGDNVGYGLRFDGVGRRERRRRAAEMLARVGLEDKIDNAPDALSGGQMQRAALARALIKEPEVLLLDEPLSALDAKLRKELQLELKRVQRQTGITFIYVTHDQEEALVMSDRIAVMESGKIRQLGSPDDIFERPHSRFVAEFVGASNKLDGVVRETAGNTVQVALPSGERLSAMAPPTGTLDVGTAVRLVIRTQQLRIEDDAVAPAENLLNATLADVIYLGVDRKLELHLADGQRIELEERGDRLPADLSERIGRSIRLQVPQDAVHAFPSGA</sequence>
<evidence type="ECO:0000256" key="2">
    <source>
        <dbReference type="ARBA" id="ARBA00022741"/>
    </source>
</evidence>
<dbReference type="GO" id="GO:0043190">
    <property type="term" value="C:ATP-binding cassette (ABC) transporter complex"/>
    <property type="evidence" value="ECO:0007669"/>
    <property type="project" value="InterPro"/>
</dbReference>
<dbReference type="RefSeq" id="WP_027289557.1">
    <property type="nucleotide sequence ID" value="NZ_NRRE01000028.1"/>
</dbReference>
<dbReference type="InterPro" id="IPR050093">
    <property type="entry name" value="ABC_SmlMolc_Importer"/>
</dbReference>
<dbReference type="InterPro" id="IPR008995">
    <property type="entry name" value="Mo/tungstate-bd_C_term_dom"/>
</dbReference>
<feature type="domain" description="ABC transporter" evidence="4">
    <location>
        <begin position="7"/>
        <end position="237"/>
    </location>
</feature>
<evidence type="ECO:0000313" key="5">
    <source>
        <dbReference type="EMBL" id="MBK1698555.1"/>
    </source>
</evidence>
<dbReference type="SUPFAM" id="SSF52540">
    <property type="entry name" value="P-loop containing nucleoside triphosphate hydrolases"/>
    <property type="match status" value="1"/>
</dbReference>
<dbReference type="GO" id="GO:0015847">
    <property type="term" value="P:putrescine transport"/>
    <property type="evidence" value="ECO:0007669"/>
    <property type="project" value="UniProtKB-ARBA"/>
</dbReference>
<evidence type="ECO:0000259" key="4">
    <source>
        <dbReference type="PROSITE" id="PS50893"/>
    </source>
</evidence>
<comment type="caution">
    <text evidence="5">The sequence shown here is derived from an EMBL/GenBank/DDBJ whole genome shotgun (WGS) entry which is preliminary data.</text>
</comment>
<dbReference type="EMBL" id="NRRE01000028">
    <property type="protein sequence ID" value="MBK1698555.1"/>
    <property type="molecule type" value="Genomic_DNA"/>
</dbReference>
<dbReference type="InterPro" id="IPR013611">
    <property type="entry name" value="Transp-assoc_OB_typ2"/>
</dbReference>
<keyword evidence="3 5" id="KW-0067">ATP-binding</keyword>
<evidence type="ECO:0000313" key="6">
    <source>
        <dbReference type="Proteomes" id="UP000778970"/>
    </source>
</evidence>
<dbReference type="Pfam" id="PF00005">
    <property type="entry name" value="ABC_tran"/>
    <property type="match status" value="1"/>
</dbReference>
<dbReference type="Pfam" id="PF08402">
    <property type="entry name" value="TOBE_2"/>
    <property type="match status" value="1"/>
</dbReference>
<dbReference type="PROSITE" id="PS00211">
    <property type="entry name" value="ABC_TRANSPORTER_1"/>
    <property type="match status" value="1"/>
</dbReference>
<organism evidence="5 6">
    <name type="scientific">Rhodovibrio salinarum</name>
    <dbReference type="NCBI Taxonomy" id="1087"/>
    <lineage>
        <taxon>Bacteria</taxon>
        <taxon>Pseudomonadati</taxon>
        <taxon>Pseudomonadota</taxon>
        <taxon>Alphaproteobacteria</taxon>
        <taxon>Rhodospirillales</taxon>
        <taxon>Rhodovibrionaceae</taxon>
        <taxon>Rhodovibrio</taxon>
    </lineage>
</organism>
<dbReference type="PROSITE" id="PS50893">
    <property type="entry name" value="ABC_TRANSPORTER_2"/>
    <property type="match status" value="1"/>
</dbReference>
<dbReference type="PANTHER" id="PTHR42781">
    <property type="entry name" value="SPERMIDINE/PUTRESCINE IMPORT ATP-BINDING PROTEIN POTA"/>
    <property type="match status" value="1"/>
</dbReference>
<evidence type="ECO:0000256" key="3">
    <source>
        <dbReference type="ARBA" id="ARBA00022840"/>
    </source>
</evidence>
<dbReference type="Gene3D" id="2.40.50.100">
    <property type="match status" value="1"/>
</dbReference>
<dbReference type="Proteomes" id="UP000778970">
    <property type="component" value="Unassembled WGS sequence"/>
</dbReference>
<dbReference type="GO" id="GO:0022857">
    <property type="term" value="F:transmembrane transporter activity"/>
    <property type="evidence" value="ECO:0007669"/>
    <property type="project" value="InterPro"/>
</dbReference>
<dbReference type="PANTHER" id="PTHR42781:SF4">
    <property type="entry name" value="SPERMIDINE_PUTRESCINE IMPORT ATP-BINDING PROTEIN POTA"/>
    <property type="match status" value="1"/>
</dbReference>